<sequence>MAKKKKQPTPMRMRRRINQRQEVSAFGPLLVAGLIGLAIFSLPAVGVAIVGLAPTMVLGLTAKGVNKAERVQCVGFMNIAGVLPFVAAVMDQPRELMFILANPINLATMYGASAVGYALVHVGPMVAAIVLQSLAQERIKSLNQQRQGLIELWGADVLGDKDGPEEEPAWAQQGRRPGA</sequence>
<accession>A0ABV8U9T8</accession>
<name>A0ABV8U9T8_9PROT</name>
<evidence type="ECO:0000313" key="4">
    <source>
        <dbReference type="Proteomes" id="UP001595776"/>
    </source>
</evidence>
<dbReference type="Proteomes" id="UP001595776">
    <property type="component" value="Unassembled WGS sequence"/>
</dbReference>
<dbReference type="RefSeq" id="WP_068152152.1">
    <property type="nucleotide sequence ID" value="NZ_JBHSCR010000005.1"/>
</dbReference>
<evidence type="ECO:0000256" key="1">
    <source>
        <dbReference type="SAM" id="MobiDB-lite"/>
    </source>
</evidence>
<feature type="transmembrane region" description="Helical" evidence="2">
    <location>
        <begin position="21"/>
        <end position="39"/>
    </location>
</feature>
<feature type="transmembrane region" description="Helical" evidence="2">
    <location>
        <begin position="74"/>
        <end position="90"/>
    </location>
</feature>
<dbReference type="EMBL" id="JBHSCR010000005">
    <property type="protein sequence ID" value="MFC4347885.1"/>
    <property type="molecule type" value="Genomic_DNA"/>
</dbReference>
<keyword evidence="4" id="KW-1185">Reference proteome</keyword>
<evidence type="ECO:0000256" key="2">
    <source>
        <dbReference type="SAM" id="Phobius"/>
    </source>
</evidence>
<proteinExistence type="predicted"/>
<keyword evidence="2" id="KW-0812">Transmembrane</keyword>
<feature type="region of interest" description="Disordered" evidence="1">
    <location>
        <begin position="160"/>
        <end position="179"/>
    </location>
</feature>
<keyword evidence="2" id="KW-0472">Membrane</keyword>
<feature type="transmembrane region" description="Helical" evidence="2">
    <location>
        <begin position="110"/>
        <end position="131"/>
    </location>
</feature>
<comment type="caution">
    <text evidence="3">The sequence shown here is derived from an EMBL/GenBank/DDBJ whole genome shotgun (WGS) entry which is preliminary data.</text>
</comment>
<feature type="transmembrane region" description="Helical" evidence="2">
    <location>
        <begin position="45"/>
        <end position="62"/>
    </location>
</feature>
<reference evidence="4" key="1">
    <citation type="journal article" date="2019" name="Int. J. Syst. Evol. Microbiol.">
        <title>The Global Catalogue of Microorganisms (GCM) 10K type strain sequencing project: providing services to taxonomists for standard genome sequencing and annotation.</title>
        <authorList>
            <consortium name="The Broad Institute Genomics Platform"/>
            <consortium name="The Broad Institute Genome Sequencing Center for Infectious Disease"/>
            <person name="Wu L."/>
            <person name="Ma J."/>
        </authorList>
    </citation>
    <scope>NUCLEOTIDE SEQUENCE [LARGE SCALE GENOMIC DNA]</scope>
    <source>
        <strain evidence="4">CGMCC 1.15304</strain>
    </source>
</reference>
<evidence type="ECO:0000313" key="3">
    <source>
        <dbReference type="EMBL" id="MFC4347885.1"/>
    </source>
</evidence>
<keyword evidence="2" id="KW-1133">Transmembrane helix</keyword>
<organism evidence="3 4">
    <name type="scientific">Kordiimonas lipolytica</name>
    <dbReference type="NCBI Taxonomy" id="1662421"/>
    <lineage>
        <taxon>Bacteria</taxon>
        <taxon>Pseudomonadati</taxon>
        <taxon>Pseudomonadota</taxon>
        <taxon>Alphaproteobacteria</taxon>
        <taxon>Kordiimonadales</taxon>
        <taxon>Kordiimonadaceae</taxon>
        <taxon>Kordiimonas</taxon>
    </lineage>
</organism>
<protein>
    <submittedName>
        <fullName evidence="3">Uncharacterized protein</fullName>
    </submittedName>
</protein>
<gene>
    <name evidence="3" type="ORF">ACFO5Q_08525</name>
</gene>